<protein>
    <submittedName>
        <fullName evidence="7">Histidine kinase</fullName>
    </submittedName>
</protein>
<dbReference type="Pfam" id="PF07730">
    <property type="entry name" value="HisKA_3"/>
    <property type="match status" value="1"/>
</dbReference>
<feature type="coiled-coil region" evidence="4">
    <location>
        <begin position="185"/>
        <end position="212"/>
    </location>
</feature>
<dbReference type="PANTHER" id="PTHR24421:SF63">
    <property type="entry name" value="SENSOR HISTIDINE KINASE DESK"/>
    <property type="match status" value="1"/>
</dbReference>
<dbReference type="GO" id="GO:0046983">
    <property type="term" value="F:protein dimerization activity"/>
    <property type="evidence" value="ECO:0007669"/>
    <property type="project" value="InterPro"/>
</dbReference>
<evidence type="ECO:0000256" key="1">
    <source>
        <dbReference type="ARBA" id="ARBA00022679"/>
    </source>
</evidence>
<sequence>MQTTTGRQWSVFYAYTAWTVVGVVAVLPLGIALFLGLHIPTAFAAAPLSTTVLGGQIVLGAWSAWRAMEAWAATAPSPARDRWGIRRVGRLPSDLSLLTAAAPSALIAGTTLLGGANLRLLVISLSLLVTTVAIRWRWELGLVLVMAFTAVAALLLGPLPWVLSSGVLVVVTVPTTRLSLWLAALVRELDDARQAQAQLAVAEERLRFARDLHDVSGRDLSVIAVKAELVAQLVEREDPRAVEHSREVAQIARTSLAEIRGLVRGYREADLATELRGTASLLRSVHAEVTIHGDADDVPARHAGTAAWVLREGGTNILRHADPSLVTITLGPEGITLVNDGASGSAELHEGSGLTGMRERLGADSALSIRRDGGSFTLDIRFDASGGTR</sequence>
<keyword evidence="1" id="KW-0808">Transferase</keyword>
<feature type="transmembrane region" description="Helical" evidence="5">
    <location>
        <begin position="141"/>
        <end position="161"/>
    </location>
</feature>
<dbReference type="InterPro" id="IPR036890">
    <property type="entry name" value="HATPase_C_sf"/>
</dbReference>
<dbReference type="Proteomes" id="UP000218165">
    <property type="component" value="Chromosome"/>
</dbReference>
<evidence type="ECO:0000313" key="7">
    <source>
        <dbReference type="EMBL" id="ATG53045.1"/>
    </source>
</evidence>
<dbReference type="KEGG" id="brz:CFK38_01010"/>
<name>A0A291GS31_9MICO</name>
<evidence type="ECO:0000259" key="6">
    <source>
        <dbReference type="Pfam" id="PF07730"/>
    </source>
</evidence>
<dbReference type="OrthoDB" id="5241784at2"/>
<evidence type="ECO:0000256" key="3">
    <source>
        <dbReference type="ARBA" id="ARBA00023012"/>
    </source>
</evidence>
<keyword evidence="2 7" id="KW-0418">Kinase</keyword>
<keyword evidence="4" id="KW-0175">Coiled coil</keyword>
<proteinExistence type="predicted"/>
<dbReference type="InterPro" id="IPR050482">
    <property type="entry name" value="Sensor_HK_TwoCompSys"/>
</dbReference>
<gene>
    <name evidence="7" type="ORF">CFK38_01010</name>
</gene>
<dbReference type="PANTHER" id="PTHR24421">
    <property type="entry name" value="NITRATE/NITRITE SENSOR PROTEIN NARX-RELATED"/>
    <property type="match status" value="1"/>
</dbReference>
<dbReference type="AlphaFoldDB" id="A0A291GS31"/>
<dbReference type="GO" id="GO:0000155">
    <property type="term" value="F:phosphorelay sensor kinase activity"/>
    <property type="evidence" value="ECO:0007669"/>
    <property type="project" value="InterPro"/>
</dbReference>
<feature type="transmembrane region" description="Helical" evidence="5">
    <location>
        <begin position="41"/>
        <end position="62"/>
    </location>
</feature>
<evidence type="ECO:0000313" key="8">
    <source>
        <dbReference type="Proteomes" id="UP000218165"/>
    </source>
</evidence>
<dbReference type="InterPro" id="IPR011712">
    <property type="entry name" value="Sig_transdc_His_kin_sub3_dim/P"/>
</dbReference>
<dbReference type="GO" id="GO:0016020">
    <property type="term" value="C:membrane"/>
    <property type="evidence" value="ECO:0007669"/>
    <property type="project" value="InterPro"/>
</dbReference>
<evidence type="ECO:0000256" key="2">
    <source>
        <dbReference type="ARBA" id="ARBA00022777"/>
    </source>
</evidence>
<accession>A0A291GS31</accession>
<reference evidence="8" key="1">
    <citation type="submission" date="2017-09" db="EMBL/GenBank/DDBJ databases">
        <title>Brachybacterium sp. VM2412.</title>
        <authorList>
            <person name="Tak E.J."/>
            <person name="Bae J.-W."/>
        </authorList>
    </citation>
    <scope>NUCLEOTIDE SEQUENCE [LARGE SCALE GENOMIC DNA]</scope>
    <source>
        <strain evidence="8">VM2412</strain>
    </source>
</reference>
<dbReference type="EMBL" id="CP023563">
    <property type="protein sequence ID" value="ATG53045.1"/>
    <property type="molecule type" value="Genomic_DNA"/>
</dbReference>
<keyword evidence="8" id="KW-1185">Reference proteome</keyword>
<evidence type="ECO:0000256" key="4">
    <source>
        <dbReference type="SAM" id="Coils"/>
    </source>
</evidence>
<feature type="transmembrane region" description="Helical" evidence="5">
    <location>
        <begin position="12"/>
        <end position="35"/>
    </location>
</feature>
<keyword evidence="5" id="KW-0812">Transmembrane</keyword>
<organism evidence="7 8">
    <name type="scientific">Brachybacterium vulturis</name>
    <dbReference type="NCBI Taxonomy" id="2017484"/>
    <lineage>
        <taxon>Bacteria</taxon>
        <taxon>Bacillati</taxon>
        <taxon>Actinomycetota</taxon>
        <taxon>Actinomycetes</taxon>
        <taxon>Micrococcales</taxon>
        <taxon>Dermabacteraceae</taxon>
        <taxon>Brachybacterium</taxon>
    </lineage>
</organism>
<keyword evidence="5" id="KW-1133">Transmembrane helix</keyword>
<feature type="domain" description="Signal transduction histidine kinase subgroup 3 dimerisation and phosphoacceptor" evidence="6">
    <location>
        <begin position="204"/>
        <end position="271"/>
    </location>
</feature>
<keyword evidence="5" id="KW-0472">Membrane</keyword>
<dbReference type="Gene3D" id="1.20.5.1930">
    <property type="match status" value="1"/>
</dbReference>
<evidence type="ECO:0000256" key="5">
    <source>
        <dbReference type="SAM" id="Phobius"/>
    </source>
</evidence>
<keyword evidence="3" id="KW-0902">Two-component regulatory system</keyword>
<dbReference type="Gene3D" id="3.30.565.10">
    <property type="entry name" value="Histidine kinase-like ATPase, C-terminal domain"/>
    <property type="match status" value="1"/>
</dbReference>